<evidence type="ECO:0000256" key="2">
    <source>
        <dbReference type="ARBA" id="ARBA00007590"/>
    </source>
</evidence>
<dbReference type="PANTHER" id="PTHR12668">
    <property type="entry name" value="TRANSMEMBRANE PROTEIN 14, 15"/>
    <property type="match status" value="1"/>
</dbReference>
<keyword evidence="3 6" id="KW-0812">Transmembrane</keyword>
<evidence type="ECO:0000313" key="7">
    <source>
        <dbReference type="EMBL" id="CCC54105.1"/>
    </source>
</evidence>
<dbReference type="VEuPathDB" id="TriTrypDB:TvY486_1115890"/>
<dbReference type="InterPro" id="IPR044890">
    <property type="entry name" value="TMEM14_sf"/>
</dbReference>
<dbReference type="PANTHER" id="PTHR12668:SF43">
    <property type="entry name" value="TRANSMEMBRANE PROTEIN 14 HOMOLOG"/>
    <property type="match status" value="1"/>
</dbReference>
<protein>
    <submittedName>
        <fullName evidence="7">Putative transmembrane protein</fullName>
    </submittedName>
</protein>
<dbReference type="Pfam" id="PF03647">
    <property type="entry name" value="Tmemb_14"/>
    <property type="match status" value="1"/>
</dbReference>
<evidence type="ECO:0000256" key="1">
    <source>
        <dbReference type="ARBA" id="ARBA00004370"/>
    </source>
</evidence>
<dbReference type="Gene3D" id="1.10.10.1740">
    <property type="entry name" value="Transmembrane protein 14-like"/>
    <property type="match status" value="1"/>
</dbReference>
<evidence type="ECO:0000256" key="6">
    <source>
        <dbReference type="SAM" id="Phobius"/>
    </source>
</evidence>
<comment type="subcellular location">
    <subcellularLocation>
        <location evidence="1">Membrane</location>
    </subcellularLocation>
</comment>
<dbReference type="InterPro" id="IPR005349">
    <property type="entry name" value="TMEM14"/>
</dbReference>
<dbReference type="OMA" id="FLPNCMK"/>
<dbReference type="EMBL" id="HE573027">
    <property type="protein sequence ID" value="CCC54105.1"/>
    <property type="molecule type" value="Genomic_DNA"/>
</dbReference>
<proteinExistence type="inferred from homology"/>
<sequence length="105" mass="10857">MSSSVVAGALSLLLPLGGYIGYRNKGSTASLLAGTATGVVMATAFVFLKNDDRDRTGNAIAACTSLLLALVMSGRYAKSYNTVPLVIATVSALSFAFVFLPNCMK</sequence>
<reference evidence="7" key="1">
    <citation type="journal article" date="2012" name="Proc. Natl. Acad. Sci. U.S.A.">
        <title>Antigenic diversity is generated by distinct evolutionary mechanisms in African trypanosome species.</title>
        <authorList>
            <person name="Jackson A.P."/>
            <person name="Berry A."/>
            <person name="Aslett M."/>
            <person name="Allison H.C."/>
            <person name="Burton P."/>
            <person name="Vavrova-Anderson J."/>
            <person name="Brown R."/>
            <person name="Browne H."/>
            <person name="Corton N."/>
            <person name="Hauser H."/>
            <person name="Gamble J."/>
            <person name="Gilderthorp R."/>
            <person name="Marcello L."/>
            <person name="McQuillan J."/>
            <person name="Otto T.D."/>
            <person name="Quail M.A."/>
            <person name="Sanders M.J."/>
            <person name="van Tonder A."/>
            <person name="Ginger M.L."/>
            <person name="Field M.C."/>
            <person name="Barry J.D."/>
            <person name="Hertz-Fowler C."/>
            <person name="Berriman M."/>
        </authorList>
    </citation>
    <scope>NUCLEOTIDE SEQUENCE</scope>
    <source>
        <strain evidence="7">Y486</strain>
    </source>
</reference>
<dbReference type="TCDB" id="2.A.126.1.13">
    <property type="family name" value="the fatty acid exporter (fax) family"/>
</dbReference>
<evidence type="ECO:0000256" key="5">
    <source>
        <dbReference type="ARBA" id="ARBA00023136"/>
    </source>
</evidence>
<feature type="transmembrane region" description="Helical" evidence="6">
    <location>
        <begin position="59"/>
        <end position="77"/>
    </location>
</feature>
<name>G0U922_TRYVY</name>
<comment type="similarity">
    <text evidence="2">Belongs to the TMEM14 family.</text>
</comment>
<keyword evidence="5 6" id="KW-0472">Membrane</keyword>
<keyword evidence="4 6" id="KW-1133">Transmembrane helix</keyword>
<dbReference type="AlphaFoldDB" id="G0U922"/>
<organism evidence="7">
    <name type="scientific">Trypanosoma vivax (strain Y486)</name>
    <dbReference type="NCBI Taxonomy" id="1055687"/>
    <lineage>
        <taxon>Eukaryota</taxon>
        <taxon>Discoba</taxon>
        <taxon>Euglenozoa</taxon>
        <taxon>Kinetoplastea</taxon>
        <taxon>Metakinetoplastina</taxon>
        <taxon>Trypanosomatida</taxon>
        <taxon>Trypanosomatidae</taxon>
        <taxon>Trypanosoma</taxon>
        <taxon>Duttonella</taxon>
    </lineage>
</organism>
<feature type="transmembrane region" description="Helical" evidence="6">
    <location>
        <begin position="83"/>
        <end position="100"/>
    </location>
</feature>
<evidence type="ECO:0000256" key="3">
    <source>
        <dbReference type="ARBA" id="ARBA00022692"/>
    </source>
</evidence>
<accession>G0U922</accession>
<feature type="transmembrane region" description="Helical" evidence="6">
    <location>
        <begin position="28"/>
        <end position="47"/>
    </location>
</feature>
<dbReference type="GO" id="GO:0016020">
    <property type="term" value="C:membrane"/>
    <property type="evidence" value="ECO:0007669"/>
    <property type="project" value="UniProtKB-SubCell"/>
</dbReference>
<evidence type="ECO:0000256" key="4">
    <source>
        <dbReference type="ARBA" id="ARBA00022989"/>
    </source>
</evidence>
<gene>
    <name evidence="7" type="ORF">TVY486_1115890</name>
</gene>